<name>A0ABU5GPG2_9GAMM</name>
<feature type="transmembrane region" description="Helical" evidence="1">
    <location>
        <begin position="12"/>
        <end position="34"/>
    </location>
</feature>
<evidence type="ECO:0000313" key="3">
    <source>
        <dbReference type="Proteomes" id="UP001294570"/>
    </source>
</evidence>
<keyword evidence="1" id="KW-1133">Transmembrane helix</keyword>
<dbReference type="RefSeq" id="WP_321552980.1">
    <property type="nucleotide sequence ID" value="NZ_JAXIVU010000004.1"/>
</dbReference>
<dbReference type="InterPro" id="IPR011852">
    <property type="entry name" value="TRAP_TAXI"/>
</dbReference>
<dbReference type="SUPFAM" id="SSF53850">
    <property type="entry name" value="Periplasmic binding protein-like II"/>
    <property type="match status" value="1"/>
</dbReference>
<dbReference type="Proteomes" id="UP001294570">
    <property type="component" value="Unassembled WGS sequence"/>
</dbReference>
<dbReference type="Gene3D" id="3.40.190.10">
    <property type="entry name" value="Periplasmic binding protein-like II"/>
    <property type="match status" value="2"/>
</dbReference>
<accession>A0ABU5GPG2</accession>
<evidence type="ECO:0000313" key="2">
    <source>
        <dbReference type="EMBL" id="MDY7218889.1"/>
    </source>
</evidence>
<organism evidence="2 3">
    <name type="scientific">Denitrificimonas halotolerans</name>
    <dbReference type="NCBI Taxonomy" id="3098930"/>
    <lineage>
        <taxon>Bacteria</taxon>
        <taxon>Pseudomonadati</taxon>
        <taxon>Pseudomonadota</taxon>
        <taxon>Gammaproteobacteria</taxon>
        <taxon>Pseudomonadales</taxon>
        <taxon>Pseudomonadaceae</taxon>
        <taxon>Denitrificimonas</taxon>
    </lineage>
</organism>
<dbReference type="PANTHER" id="PTHR42941:SF1">
    <property type="entry name" value="SLL1037 PROTEIN"/>
    <property type="match status" value="1"/>
</dbReference>
<sequence>MNRILKDLSIMIRANLWLVPVLAALVTALFYFVAPPPPMHATMSTGAAGGGYALFGEKLKAELAKEGFELKLINSSGSRENAERLLDENSGVNLALMQSGQELDMTLQERKALYNLGAIYQEPLWLFSRSGIYINTLNDLLALRTAVGSNQGGIRMVVDPLLQANKYDSQELPEQWQTYSGKKALTQLLNNELDAAFFLGSAESALIKEAASHPELQLVSFNQAAAYRARLPFLSQIEVPQGLLNLATNQPHQDIVTLGPAAMLMANENFHPALTALILAAAQEVMSAGTLIDAPGTWPQNFPHEFSTLTEAEYFHTKGLPLLQRYLPFRIASLADRYIILVIPLLMLLFPLFKVAGPIYRWRIRARIYRWYKYLRDVDQRFNNFTLPEHIDEEIQRLHDLQEELAKVEVPLSYTNELYELHLHVGFVLKRLQNLKAAHSTV</sequence>
<keyword evidence="3" id="KW-1185">Reference proteome</keyword>
<protein>
    <submittedName>
        <fullName evidence="2">TAXI family TRAP transporter solute-binding subunit</fullName>
    </submittedName>
</protein>
<keyword evidence="1" id="KW-0812">Transmembrane</keyword>
<dbReference type="Pfam" id="PF16868">
    <property type="entry name" value="NMT1_3"/>
    <property type="match status" value="1"/>
</dbReference>
<proteinExistence type="predicted"/>
<dbReference type="EMBL" id="JAXIVU010000004">
    <property type="protein sequence ID" value="MDY7218889.1"/>
    <property type="molecule type" value="Genomic_DNA"/>
</dbReference>
<evidence type="ECO:0000256" key="1">
    <source>
        <dbReference type="SAM" id="Phobius"/>
    </source>
</evidence>
<gene>
    <name evidence="2" type="ORF">TOI97_04800</name>
</gene>
<reference evidence="2 3" key="1">
    <citation type="submission" date="2023-12" db="EMBL/GenBank/DDBJ databases">
        <title>Denitrificimonas halotolerans sp. nov.,a novel species isolated from landfill leachate.</title>
        <authorList>
            <person name="Wang S."/>
        </authorList>
    </citation>
    <scope>NUCLEOTIDE SEQUENCE [LARGE SCALE GENOMIC DNA]</scope>
    <source>
        <strain evidence="2 3">JX-1</strain>
    </source>
</reference>
<feature type="transmembrane region" description="Helical" evidence="1">
    <location>
        <begin position="338"/>
        <end position="360"/>
    </location>
</feature>
<comment type="caution">
    <text evidence="2">The sequence shown here is derived from an EMBL/GenBank/DDBJ whole genome shotgun (WGS) entry which is preliminary data.</text>
</comment>
<keyword evidence="1" id="KW-0472">Membrane</keyword>
<dbReference type="PANTHER" id="PTHR42941">
    <property type="entry name" value="SLL1037 PROTEIN"/>
    <property type="match status" value="1"/>
</dbReference>